<dbReference type="OrthoDB" id="544788at2759"/>
<dbReference type="InterPro" id="IPR020472">
    <property type="entry name" value="WD40_PAC1"/>
</dbReference>
<dbReference type="EMBL" id="JAACJM010000092">
    <property type="protein sequence ID" value="KAF5347515.1"/>
    <property type="molecule type" value="Genomic_DNA"/>
</dbReference>
<feature type="repeat" description="WD" evidence="3">
    <location>
        <begin position="590"/>
        <end position="631"/>
    </location>
</feature>
<evidence type="ECO:0000256" key="3">
    <source>
        <dbReference type="PROSITE-ProRule" id="PRU00221"/>
    </source>
</evidence>
<dbReference type="PANTHER" id="PTHR19848">
    <property type="entry name" value="WD40 REPEAT PROTEIN"/>
    <property type="match status" value="1"/>
</dbReference>
<dbReference type="PROSITE" id="PS50294">
    <property type="entry name" value="WD_REPEATS_REGION"/>
    <property type="match status" value="9"/>
</dbReference>
<protein>
    <recommendedName>
        <fullName evidence="4">Nephrocystin 3-like N-terminal domain-containing protein</fullName>
    </recommendedName>
</protein>
<organism evidence="5 6">
    <name type="scientific">Tetrapyrgos nigripes</name>
    <dbReference type="NCBI Taxonomy" id="182062"/>
    <lineage>
        <taxon>Eukaryota</taxon>
        <taxon>Fungi</taxon>
        <taxon>Dikarya</taxon>
        <taxon>Basidiomycota</taxon>
        <taxon>Agaricomycotina</taxon>
        <taxon>Agaricomycetes</taxon>
        <taxon>Agaricomycetidae</taxon>
        <taxon>Agaricales</taxon>
        <taxon>Marasmiineae</taxon>
        <taxon>Marasmiaceae</taxon>
        <taxon>Tetrapyrgos</taxon>
    </lineage>
</organism>
<dbReference type="PROSITE" id="PS00678">
    <property type="entry name" value="WD_REPEATS_1"/>
    <property type="match status" value="9"/>
</dbReference>
<keyword evidence="1 3" id="KW-0853">WD repeat</keyword>
<dbReference type="Gene3D" id="2.130.10.10">
    <property type="entry name" value="YVTN repeat-like/Quinoprotein amine dehydrogenase"/>
    <property type="match status" value="4"/>
</dbReference>
<dbReference type="FunFam" id="2.130.10.10:FF:000228">
    <property type="entry name" value="COMPASS-like H3K4 histone methylase component WDR5A"/>
    <property type="match status" value="1"/>
</dbReference>
<feature type="repeat" description="WD" evidence="3">
    <location>
        <begin position="418"/>
        <end position="459"/>
    </location>
</feature>
<feature type="repeat" description="WD" evidence="3">
    <location>
        <begin position="504"/>
        <end position="545"/>
    </location>
</feature>
<dbReference type="InterPro" id="IPR001680">
    <property type="entry name" value="WD40_rpt"/>
</dbReference>
<dbReference type="SUPFAM" id="SSF50978">
    <property type="entry name" value="WD40 repeat-like"/>
    <property type="match status" value="1"/>
</dbReference>
<dbReference type="CDD" id="cd00200">
    <property type="entry name" value="WD40"/>
    <property type="match status" value="2"/>
</dbReference>
<dbReference type="SUPFAM" id="SSF52540">
    <property type="entry name" value="P-loop containing nucleoside triphosphate hydrolases"/>
    <property type="match status" value="1"/>
</dbReference>
<keyword evidence="6" id="KW-1185">Reference proteome</keyword>
<feature type="repeat" description="WD" evidence="3">
    <location>
        <begin position="633"/>
        <end position="674"/>
    </location>
</feature>
<dbReference type="InterPro" id="IPR036322">
    <property type="entry name" value="WD40_repeat_dom_sf"/>
</dbReference>
<dbReference type="Pfam" id="PF00400">
    <property type="entry name" value="WD40"/>
    <property type="match status" value="10"/>
</dbReference>
<keyword evidence="2" id="KW-0677">Repeat</keyword>
<dbReference type="GO" id="GO:0035097">
    <property type="term" value="C:histone methyltransferase complex"/>
    <property type="evidence" value="ECO:0007669"/>
    <property type="project" value="UniProtKB-ARBA"/>
</dbReference>
<feature type="domain" description="Nephrocystin 3-like N-terminal" evidence="4">
    <location>
        <begin position="161"/>
        <end position="257"/>
    </location>
</feature>
<dbReference type="PANTHER" id="PTHR19848:SF8">
    <property type="entry name" value="F-BOX AND WD REPEAT DOMAIN CONTAINING 7"/>
    <property type="match status" value="1"/>
</dbReference>
<dbReference type="PROSITE" id="PS50082">
    <property type="entry name" value="WD_REPEATS_2"/>
    <property type="match status" value="9"/>
</dbReference>
<feature type="repeat" description="WD" evidence="3">
    <location>
        <begin position="719"/>
        <end position="760"/>
    </location>
</feature>
<evidence type="ECO:0000313" key="6">
    <source>
        <dbReference type="Proteomes" id="UP000559256"/>
    </source>
</evidence>
<evidence type="ECO:0000259" key="4">
    <source>
        <dbReference type="Pfam" id="PF24883"/>
    </source>
</evidence>
<feature type="repeat" description="WD" evidence="3">
    <location>
        <begin position="461"/>
        <end position="502"/>
    </location>
</feature>
<evidence type="ECO:0000313" key="5">
    <source>
        <dbReference type="EMBL" id="KAF5347515.1"/>
    </source>
</evidence>
<comment type="caution">
    <text evidence="5">The sequence shown here is derived from an EMBL/GenBank/DDBJ whole genome shotgun (WGS) entry which is preliminary data.</text>
</comment>
<dbReference type="InterPro" id="IPR056884">
    <property type="entry name" value="NPHP3-like_N"/>
</dbReference>
<feature type="repeat" description="WD" evidence="3">
    <location>
        <begin position="676"/>
        <end position="717"/>
    </location>
</feature>
<dbReference type="SMART" id="SM00320">
    <property type="entry name" value="WD40"/>
    <property type="match status" value="10"/>
</dbReference>
<reference evidence="5 6" key="1">
    <citation type="journal article" date="2020" name="ISME J.">
        <title>Uncovering the hidden diversity of litter-decomposition mechanisms in mushroom-forming fungi.</title>
        <authorList>
            <person name="Floudas D."/>
            <person name="Bentzer J."/>
            <person name="Ahren D."/>
            <person name="Johansson T."/>
            <person name="Persson P."/>
            <person name="Tunlid A."/>
        </authorList>
    </citation>
    <scope>NUCLEOTIDE SEQUENCE [LARGE SCALE GENOMIC DNA]</scope>
    <source>
        <strain evidence="5 6">CBS 291.85</strain>
    </source>
</reference>
<dbReference type="Proteomes" id="UP000559256">
    <property type="component" value="Unassembled WGS sequence"/>
</dbReference>
<dbReference type="InterPro" id="IPR027417">
    <property type="entry name" value="P-loop_NTPase"/>
</dbReference>
<gene>
    <name evidence="5" type="ORF">D9758_014510</name>
</gene>
<proteinExistence type="predicted"/>
<feature type="repeat" description="WD" evidence="3">
    <location>
        <begin position="375"/>
        <end position="416"/>
    </location>
</feature>
<dbReference type="InterPro" id="IPR015943">
    <property type="entry name" value="WD40/YVTN_repeat-like_dom_sf"/>
</dbReference>
<evidence type="ECO:0000256" key="2">
    <source>
        <dbReference type="ARBA" id="ARBA00022737"/>
    </source>
</evidence>
<name>A0A8H5FS16_9AGAR</name>
<dbReference type="InterPro" id="IPR019775">
    <property type="entry name" value="WD40_repeat_CS"/>
</dbReference>
<dbReference type="AlphaFoldDB" id="A0A8H5FS16"/>
<sequence length="796" mass="86963">MDISKLLNPRELEVGPMDISRLLNPSELEVGPPGGGNPMAGNREISNFHGNTFTAVGHDQNIQNHYGPQIVQNINYAQQISQDIRQNDLIRNMPRAKNALYDANDGKGQTRNACTEGTRTEILSAIVNWAMGNSRIQTLGYWICGMAGTGKSTIAIDHSLIIPTIAYQLAYHLQAFGEALVEILRKEPDLFSKPPSIQLDLLLINPWIKIARTNMQTVVVVIDALDECENISSVLSALIPAIHNQMMPGLKFLFTSRPEGYIQNHLRIDRPLSYGSQVDGIFLHNVEESVVKADIMKFISQEFKELMIAEKDTYIKELAERSGKLFIYAATMVRFILAFPGLVRSRLIEVLSQTTSGKHQTQILDDLYRKYIQELQGHTSSVESVAFSPDDTKLASGSWDHTIRLWDVATGTQIMEPLQGHTNAVGSVAFSCDGTKLASGSWDCTLRLWDVATGTQITNPLQGHTHDVCQVAFSPDGIKLASGSWDKTLRLWDVATGTQITEPLQGHTHPVSLVAFSPDGTKLTSGSGDDTLRLWDVTTGVQITELLHGHENWMGTMAFSPDHTKLALVGRDSVIKLWDVATGTQMTAALHSHTAGVTSLAFSPDGTKLASSSFDKTLRLWDVATDTQITELLQGHTNSVTSVAFSPDGTKLASGSLDHTLRLWDVATGAQITEPLQGHTNLVSSVAFSPDGTKLASGSHDYTLRLWDVATGTQITDPLHGHTNRLTSVVFSPDGAMLASGSEDMTLRIWDVATGTQMTESLQGHEDEVTSVVFSPNGTKLALMAPSWLQALLIRL</sequence>
<dbReference type="Pfam" id="PF24883">
    <property type="entry name" value="NPHP3_N"/>
    <property type="match status" value="1"/>
</dbReference>
<feature type="repeat" description="WD" evidence="3">
    <location>
        <begin position="547"/>
        <end position="588"/>
    </location>
</feature>
<dbReference type="PRINTS" id="PR00320">
    <property type="entry name" value="GPROTEINBRPT"/>
</dbReference>
<evidence type="ECO:0000256" key="1">
    <source>
        <dbReference type="ARBA" id="ARBA00022574"/>
    </source>
</evidence>
<accession>A0A8H5FS16</accession>